<sequence>MLPTDIVRSLLLTEFKLAEPDIESAAASARAERLPLETVVVDKNLVPEGVFYEKAAAALGVPLVRLSDREIRQEILTTIPREFAETHQVVAFDKNDQGLFVAVADPTDIQTIEFLRRKTGLTPVVHLAAARELKEGLKNYHTDTTGEKFITKLTEGLTHGDTDYLKKLAAEAPTVNIVNTVIEHAIYEGASDIHIEPTESTLVVRYRVDGALREAMQLPERVAQGIVARLKILANLKIDEHMIPQDGRFKIKLHDEQLSFRVSIIPVYDGEKIVMRVLQEGQKPLTLDELGFLPGPKAIVERAIAKPHGMVLVTGPTGSGKTTTLYSLLGAARLFAPGSGHHHGRRNPRPRDGRNCHPRRHDRALGALDPAHQRRAHHHPPAG</sequence>
<dbReference type="EMBL" id="LCRX01000004">
    <property type="protein sequence ID" value="KKW42680.1"/>
    <property type="molecule type" value="Genomic_DNA"/>
</dbReference>
<comment type="caution">
    <text evidence="7">The sequence shown here is derived from an EMBL/GenBank/DDBJ whole genome shotgun (WGS) entry which is preliminary data.</text>
</comment>
<evidence type="ECO:0000259" key="6">
    <source>
        <dbReference type="Pfam" id="PF05157"/>
    </source>
</evidence>
<dbReference type="PANTHER" id="PTHR30258">
    <property type="entry name" value="TYPE II SECRETION SYSTEM PROTEIN GSPE-RELATED"/>
    <property type="match status" value="1"/>
</dbReference>
<comment type="similarity">
    <text evidence="1">Belongs to the GSP E family.</text>
</comment>
<dbReference type="GO" id="GO:0005524">
    <property type="term" value="F:ATP binding"/>
    <property type="evidence" value="ECO:0007669"/>
    <property type="project" value="UniProtKB-KW"/>
</dbReference>
<feature type="compositionally biased region" description="Basic residues" evidence="4">
    <location>
        <begin position="373"/>
        <end position="383"/>
    </location>
</feature>
<gene>
    <name evidence="7" type="ORF">UY92_C0004G0016</name>
</gene>
<dbReference type="PANTHER" id="PTHR30258:SF2">
    <property type="entry name" value="COMG OPERON PROTEIN 1"/>
    <property type="match status" value="1"/>
</dbReference>
<feature type="domain" description="Type II secretion system protein GspE N-terminal" evidence="6">
    <location>
        <begin position="59"/>
        <end position="140"/>
    </location>
</feature>
<dbReference type="InterPro" id="IPR037257">
    <property type="entry name" value="T2SS_E_N_sf"/>
</dbReference>
<dbReference type="Proteomes" id="UP000033870">
    <property type="component" value="Unassembled WGS sequence"/>
</dbReference>
<evidence type="ECO:0000256" key="4">
    <source>
        <dbReference type="SAM" id="MobiDB-lite"/>
    </source>
</evidence>
<dbReference type="SUPFAM" id="SSF160246">
    <property type="entry name" value="EspE N-terminal domain-like"/>
    <property type="match status" value="1"/>
</dbReference>
<evidence type="ECO:0000256" key="3">
    <source>
        <dbReference type="ARBA" id="ARBA00022840"/>
    </source>
</evidence>
<dbReference type="Pfam" id="PF00437">
    <property type="entry name" value="T2SSE"/>
    <property type="match status" value="1"/>
</dbReference>
<reference evidence="7 8" key="1">
    <citation type="journal article" date="2015" name="Nature">
        <title>rRNA introns, odd ribosomes, and small enigmatic genomes across a large radiation of phyla.</title>
        <authorList>
            <person name="Brown C.T."/>
            <person name="Hug L.A."/>
            <person name="Thomas B.C."/>
            <person name="Sharon I."/>
            <person name="Castelle C.J."/>
            <person name="Singh A."/>
            <person name="Wilkins M.J."/>
            <person name="Williams K.H."/>
            <person name="Banfield J.F."/>
        </authorList>
    </citation>
    <scope>NUCLEOTIDE SEQUENCE [LARGE SCALE GENOMIC DNA]</scope>
</reference>
<proteinExistence type="inferred from homology"/>
<dbReference type="Gene3D" id="3.40.50.300">
    <property type="entry name" value="P-loop containing nucleotide triphosphate hydrolases"/>
    <property type="match status" value="1"/>
</dbReference>
<dbReference type="SUPFAM" id="SSF52540">
    <property type="entry name" value="P-loop containing nucleoside triphosphate hydrolases"/>
    <property type="match status" value="1"/>
</dbReference>
<dbReference type="STRING" id="1619044.UY92_C0004G0016"/>
<dbReference type="Pfam" id="PF05157">
    <property type="entry name" value="MshEN"/>
    <property type="match status" value="1"/>
</dbReference>
<dbReference type="Gene3D" id="3.30.450.90">
    <property type="match status" value="1"/>
</dbReference>
<keyword evidence="2" id="KW-0547">Nucleotide-binding</keyword>
<protein>
    <submittedName>
        <fullName evidence="7">Type II secretion system protein E (GspE)</fullName>
    </submittedName>
</protein>
<dbReference type="InterPro" id="IPR027417">
    <property type="entry name" value="P-loop_NTPase"/>
</dbReference>
<accession>A0A0G1YHL7</accession>
<feature type="region of interest" description="Disordered" evidence="4">
    <location>
        <begin position="337"/>
        <end position="383"/>
    </location>
</feature>
<dbReference type="GO" id="GO:0005886">
    <property type="term" value="C:plasma membrane"/>
    <property type="evidence" value="ECO:0007669"/>
    <property type="project" value="TreeGrafter"/>
</dbReference>
<evidence type="ECO:0000256" key="2">
    <source>
        <dbReference type="ARBA" id="ARBA00022741"/>
    </source>
</evidence>
<evidence type="ECO:0000313" key="7">
    <source>
        <dbReference type="EMBL" id="KKW42680.1"/>
    </source>
</evidence>
<dbReference type="Gene3D" id="3.30.300.160">
    <property type="entry name" value="Type II secretion system, protein E, N-terminal domain"/>
    <property type="match status" value="1"/>
</dbReference>
<evidence type="ECO:0000256" key="1">
    <source>
        <dbReference type="ARBA" id="ARBA00006611"/>
    </source>
</evidence>
<name>A0A0G1YHL7_9BACT</name>
<keyword evidence="3" id="KW-0067">ATP-binding</keyword>
<dbReference type="GO" id="GO:0016887">
    <property type="term" value="F:ATP hydrolysis activity"/>
    <property type="evidence" value="ECO:0007669"/>
    <property type="project" value="TreeGrafter"/>
</dbReference>
<dbReference type="InterPro" id="IPR001482">
    <property type="entry name" value="T2SS/T4SS_dom"/>
</dbReference>
<dbReference type="InterPro" id="IPR007831">
    <property type="entry name" value="T2SS_GspE_N"/>
</dbReference>
<dbReference type="AlphaFoldDB" id="A0A0G1YHL7"/>
<organism evidence="7 8">
    <name type="scientific">Candidatus Magasanikbacteria bacterium GW2011_GWA2_56_11</name>
    <dbReference type="NCBI Taxonomy" id="1619044"/>
    <lineage>
        <taxon>Bacteria</taxon>
        <taxon>Candidatus Magasanikiibacteriota</taxon>
    </lineage>
</organism>
<evidence type="ECO:0000313" key="8">
    <source>
        <dbReference type="Proteomes" id="UP000033870"/>
    </source>
</evidence>
<evidence type="ECO:0000259" key="5">
    <source>
        <dbReference type="Pfam" id="PF00437"/>
    </source>
</evidence>
<feature type="domain" description="Bacterial type II secretion system protein E" evidence="5">
    <location>
        <begin position="170"/>
        <end position="331"/>
    </location>
</feature>